<dbReference type="GeneID" id="36133758"/>
<dbReference type="EMBL" id="FQ670179">
    <property type="protein sequence ID" value="CBY82158.1"/>
    <property type="molecule type" value="Genomic_DNA"/>
</dbReference>
<gene>
    <name evidence="1" type="ordered locus">Hfelis_00740</name>
</gene>
<dbReference type="AlphaFoldDB" id="E7AC76"/>
<dbReference type="HOGENOM" id="CLU_056153_0_0_7"/>
<proteinExistence type="predicted"/>
<dbReference type="RefSeq" id="WP_013468528.1">
    <property type="nucleotide sequence ID" value="NC_014810.2"/>
</dbReference>
<dbReference type="OrthoDB" id="5329443at2"/>
<dbReference type="KEGG" id="hfe:HFELIS_00740"/>
<sequence length="413" mass="47034">MTRLISTLLLISPLWAVSVDLVQEMQQARALVVKIYYQAFKERCDRVENGMVYSVAMQREAPALVKHLKAFVNHIPLLQALTPKDPKQAQAIQALKALEMFNLAALLRDSTPGIDDCNDSPEHPERVKPFDAQQNASKFLKNIELIYAPLLEAYHQGLDMADYLQALHAKFDPLFLYNYWSNMQTQEDILNMTKGAKTLTMRHFFEDFKYINVRNDLSGYNTNIFDVEPTSQNFLQDQIISVMGVKVQDLELWVTYYQARTKTFLGNSADQYTSNMGHYWEIVTNVRAMKNPCGNGLMFGGSGLISAGDPNFHNFVEAMKDMTAAMQLTLPKNPTPCLQPQYLNQEAKAVCLQIFQQHTYDPKPLQKYLNSLRLLSIDNAPCVYLNSQDKLQAFKSDNAICLALQEHLEKGLK</sequence>
<accession>E7AC76</accession>
<keyword evidence="2" id="KW-1185">Reference proteome</keyword>
<organism evidence="1 2">
    <name type="scientific">Helicobacter felis (strain ATCC 49179 / CCUG 28539 / NCTC 12436 / CS1)</name>
    <dbReference type="NCBI Taxonomy" id="936155"/>
    <lineage>
        <taxon>Bacteria</taxon>
        <taxon>Pseudomonadati</taxon>
        <taxon>Campylobacterota</taxon>
        <taxon>Epsilonproteobacteria</taxon>
        <taxon>Campylobacterales</taxon>
        <taxon>Helicobacteraceae</taxon>
        <taxon>Helicobacter</taxon>
    </lineage>
</organism>
<dbReference type="STRING" id="936155.HFELIS_00740"/>
<protein>
    <submittedName>
        <fullName evidence="1">Uncharacterized protein</fullName>
    </submittedName>
</protein>
<dbReference type="Proteomes" id="UP000007934">
    <property type="component" value="Chromosome"/>
</dbReference>
<evidence type="ECO:0000313" key="2">
    <source>
        <dbReference type="Proteomes" id="UP000007934"/>
    </source>
</evidence>
<evidence type="ECO:0000313" key="1">
    <source>
        <dbReference type="EMBL" id="CBY82158.1"/>
    </source>
</evidence>
<reference evidence="1 2" key="1">
    <citation type="journal article" date="2011" name="Genome Biol. Evol.">
        <title>Comparative whole genome sequence analysis of the carcinogenic bacterial model pathogen Helicobacter felis.</title>
        <authorList>
            <person name="Arnold I.C."/>
            <person name="Zigova Z."/>
            <person name="Holden M."/>
            <person name="Lawley T.D."/>
            <person name="Rad R."/>
            <person name="Dougan G."/>
            <person name="Falkow S."/>
            <person name="Bentley S.D."/>
            <person name="Muller A."/>
        </authorList>
    </citation>
    <scope>NUCLEOTIDE SEQUENCE [LARGE SCALE GENOMIC DNA]</scope>
    <source>
        <strain evidence="2">ATCC 49179 / CCUG 28539 / NCTC 12436 / CS1</strain>
    </source>
</reference>
<name>E7AC76_HELFC</name>